<evidence type="ECO:0000313" key="4">
    <source>
        <dbReference type="Proteomes" id="UP000053240"/>
    </source>
</evidence>
<evidence type="ECO:0000256" key="2">
    <source>
        <dbReference type="SAM" id="MobiDB-lite"/>
    </source>
</evidence>
<dbReference type="AlphaFoldDB" id="A0A194QT69"/>
<gene>
    <name evidence="3" type="ORF">RR48_11783</name>
</gene>
<sequence length="116" mass="13035">MAPPLTVAYFAGQGGRKIEELASKTANNFIASLETMIRDMEAEKLRQIKLKEEAVKAVQEKLKEEARIAKEKAEKALSKSKVIKKRAIKVDTKPKVKKERKGKSKGEKGPKRRGKM</sequence>
<reference evidence="3 4" key="1">
    <citation type="journal article" date="2015" name="Nat. Commun.">
        <title>Outbred genome sequencing and CRISPR/Cas9 gene editing in butterflies.</title>
        <authorList>
            <person name="Li X."/>
            <person name="Fan D."/>
            <person name="Zhang W."/>
            <person name="Liu G."/>
            <person name="Zhang L."/>
            <person name="Zhao L."/>
            <person name="Fang X."/>
            <person name="Chen L."/>
            <person name="Dong Y."/>
            <person name="Chen Y."/>
            <person name="Ding Y."/>
            <person name="Zhao R."/>
            <person name="Feng M."/>
            <person name="Zhu Y."/>
            <person name="Feng Y."/>
            <person name="Jiang X."/>
            <person name="Zhu D."/>
            <person name="Xiang H."/>
            <person name="Feng X."/>
            <person name="Li S."/>
            <person name="Wang J."/>
            <person name="Zhang G."/>
            <person name="Kronforst M.R."/>
            <person name="Wang W."/>
        </authorList>
    </citation>
    <scope>NUCLEOTIDE SEQUENCE [LARGE SCALE GENOMIC DNA]</scope>
    <source>
        <strain evidence="3">Ya'a_city_454_Pm</strain>
        <tissue evidence="3">Whole body</tissue>
    </source>
</reference>
<evidence type="ECO:0000256" key="1">
    <source>
        <dbReference type="SAM" id="Coils"/>
    </source>
</evidence>
<feature type="coiled-coil region" evidence="1">
    <location>
        <begin position="45"/>
        <end position="79"/>
    </location>
</feature>
<name>A0A194QT69_PAPMA</name>
<evidence type="ECO:0000313" key="3">
    <source>
        <dbReference type="EMBL" id="KPJ06736.1"/>
    </source>
</evidence>
<proteinExistence type="predicted"/>
<dbReference type="Proteomes" id="UP000053240">
    <property type="component" value="Unassembled WGS sequence"/>
</dbReference>
<keyword evidence="1" id="KW-0175">Coiled coil</keyword>
<organism evidence="3 4">
    <name type="scientific">Papilio machaon</name>
    <name type="common">Old World swallowtail butterfly</name>
    <dbReference type="NCBI Taxonomy" id="76193"/>
    <lineage>
        <taxon>Eukaryota</taxon>
        <taxon>Metazoa</taxon>
        <taxon>Ecdysozoa</taxon>
        <taxon>Arthropoda</taxon>
        <taxon>Hexapoda</taxon>
        <taxon>Insecta</taxon>
        <taxon>Pterygota</taxon>
        <taxon>Neoptera</taxon>
        <taxon>Endopterygota</taxon>
        <taxon>Lepidoptera</taxon>
        <taxon>Glossata</taxon>
        <taxon>Ditrysia</taxon>
        <taxon>Papilionoidea</taxon>
        <taxon>Papilionidae</taxon>
        <taxon>Papilioninae</taxon>
        <taxon>Papilio</taxon>
    </lineage>
</organism>
<keyword evidence="4" id="KW-1185">Reference proteome</keyword>
<feature type="region of interest" description="Disordered" evidence="2">
    <location>
        <begin position="88"/>
        <end position="116"/>
    </location>
</feature>
<dbReference type="EMBL" id="KQ461195">
    <property type="protein sequence ID" value="KPJ06736.1"/>
    <property type="molecule type" value="Genomic_DNA"/>
</dbReference>
<accession>A0A194QT69</accession>
<protein>
    <submittedName>
        <fullName evidence="3">Uncharacterized protein</fullName>
    </submittedName>
</protein>
<dbReference type="InParanoid" id="A0A194QT69"/>